<keyword evidence="1 6" id="KW-0963">Cytoplasm</keyword>
<comment type="subcellular location">
    <subcellularLocation>
        <location evidence="6">Cytoplasm</location>
    </subcellularLocation>
</comment>
<dbReference type="GO" id="GO:0009378">
    <property type="term" value="F:four-way junction helicase activity"/>
    <property type="evidence" value="ECO:0007669"/>
    <property type="project" value="InterPro"/>
</dbReference>
<dbReference type="SUPFAM" id="SSF46929">
    <property type="entry name" value="DNA helicase RuvA subunit, C-terminal domain"/>
    <property type="match status" value="1"/>
</dbReference>
<evidence type="ECO:0000256" key="4">
    <source>
        <dbReference type="ARBA" id="ARBA00023172"/>
    </source>
</evidence>
<dbReference type="InParanoid" id="D4H3W2"/>
<dbReference type="SUPFAM" id="SSF50249">
    <property type="entry name" value="Nucleic acid-binding proteins"/>
    <property type="match status" value="1"/>
</dbReference>
<keyword evidence="4 6" id="KW-0233">DNA recombination</keyword>
<dbReference type="GO" id="GO:0048476">
    <property type="term" value="C:Holliday junction resolvase complex"/>
    <property type="evidence" value="ECO:0007669"/>
    <property type="project" value="UniProtKB-UniRule"/>
</dbReference>
<feature type="domain" description="Helix-hairpin-helix DNA-binding motif class 1" evidence="7">
    <location>
        <begin position="73"/>
        <end position="92"/>
    </location>
</feature>
<organism evidence="8 9">
    <name type="scientific">Denitrovibrio acetiphilus (strain DSM 12809 / NBRC 114555 / N2460)</name>
    <dbReference type="NCBI Taxonomy" id="522772"/>
    <lineage>
        <taxon>Bacteria</taxon>
        <taxon>Pseudomonadati</taxon>
        <taxon>Deferribacterota</taxon>
        <taxon>Deferribacteres</taxon>
        <taxon>Deferribacterales</taxon>
        <taxon>Geovibrionaceae</taxon>
        <taxon>Denitrovibrio</taxon>
    </lineage>
</organism>
<comment type="similarity">
    <text evidence="6">Belongs to the RuvA family.</text>
</comment>
<dbReference type="NCBIfam" id="TIGR00084">
    <property type="entry name" value="ruvA"/>
    <property type="match status" value="1"/>
</dbReference>
<gene>
    <name evidence="6" type="primary">ruvA</name>
    <name evidence="8" type="ordered locus">Dacet_0475</name>
</gene>
<dbReference type="RefSeq" id="WP_013009817.1">
    <property type="nucleotide sequence ID" value="NC_013943.1"/>
</dbReference>
<protein>
    <recommendedName>
        <fullName evidence="6">Holliday junction branch migration complex subunit RuvA</fullName>
    </recommendedName>
</protein>
<comment type="subunit">
    <text evidence="6">Homotetramer. Forms an RuvA(8)-RuvB(12)-Holliday junction (HJ) complex. HJ DNA is sandwiched between 2 RuvA tetramers; dsDNA enters through RuvA and exits via RuvB. An RuvB hexamer assembles on each DNA strand where it exits the tetramer. Each RuvB hexamer is contacted by two RuvA subunits (via domain III) on 2 adjacent RuvB subunits; this complex drives branch migration. In the full resolvosome a probable DNA-RuvA(4)-RuvB(12)-RuvC(2) complex forms which resolves the HJ.</text>
</comment>
<dbReference type="STRING" id="522772.Dacet_0475"/>
<dbReference type="GO" id="GO:0000400">
    <property type="term" value="F:four-way junction DNA binding"/>
    <property type="evidence" value="ECO:0007669"/>
    <property type="project" value="UniProtKB-UniRule"/>
</dbReference>
<name>D4H3W2_DENA2</name>
<dbReference type="GO" id="GO:0006310">
    <property type="term" value="P:DNA recombination"/>
    <property type="evidence" value="ECO:0007669"/>
    <property type="project" value="UniProtKB-UniRule"/>
</dbReference>
<evidence type="ECO:0000313" key="9">
    <source>
        <dbReference type="Proteomes" id="UP000002012"/>
    </source>
</evidence>
<dbReference type="InterPro" id="IPR036267">
    <property type="entry name" value="RuvA_C_sf"/>
</dbReference>
<dbReference type="FunCoup" id="D4H3W2">
    <property type="interactions" value="257"/>
</dbReference>
<dbReference type="GO" id="GO:0005524">
    <property type="term" value="F:ATP binding"/>
    <property type="evidence" value="ECO:0007669"/>
    <property type="project" value="InterPro"/>
</dbReference>
<evidence type="ECO:0000256" key="6">
    <source>
        <dbReference type="HAMAP-Rule" id="MF_00031"/>
    </source>
</evidence>
<keyword evidence="8" id="KW-0378">Hydrolase</keyword>
<reference evidence="8 9" key="1">
    <citation type="journal article" date="2010" name="Stand. Genomic Sci.">
        <title>Complete genome sequence of Denitrovibrio acetiphilus type strain (N2460).</title>
        <authorList>
            <person name="Kiss H."/>
            <person name="Lang E."/>
            <person name="Lapidus A."/>
            <person name="Copeland A."/>
            <person name="Nolan M."/>
            <person name="Glavina Del Rio T."/>
            <person name="Chen F."/>
            <person name="Lucas S."/>
            <person name="Tice H."/>
            <person name="Cheng J.F."/>
            <person name="Han C."/>
            <person name="Goodwin L."/>
            <person name="Pitluck S."/>
            <person name="Liolios K."/>
            <person name="Pati A."/>
            <person name="Ivanova N."/>
            <person name="Mavromatis K."/>
            <person name="Chen A."/>
            <person name="Palaniappan K."/>
            <person name="Land M."/>
            <person name="Hauser L."/>
            <person name="Chang Y.J."/>
            <person name="Jeffries C.D."/>
            <person name="Detter J.C."/>
            <person name="Brettin T."/>
            <person name="Spring S."/>
            <person name="Rohde M."/>
            <person name="Goker M."/>
            <person name="Woyke T."/>
            <person name="Bristow J."/>
            <person name="Eisen J.A."/>
            <person name="Markowitz V."/>
            <person name="Hugenholtz P."/>
            <person name="Kyrpides N.C."/>
            <person name="Klenk H.P."/>
        </authorList>
    </citation>
    <scope>NUCLEOTIDE SEQUENCE [LARGE SCALE GENOMIC DNA]</scope>
    <source>
        <strain evidence="9">DSM 12809 / NBRC 114555 / N2460</strain>
    </source>
</reference>
<dbReference type="InterPro" id="IPR010994">
    <property type="entry name" value="RuvA_2-like"/>
</dbReference>
<evidence type="ECO:0000256" key="2">
    <source>
        <dbReference type="ARBA" id="ARBA00022763"/>
    </source>
</evidence>
<dbReference type="Pfam" id="PF01330">
    <property type="entry name" value="RuvA_N"/>
    <property type="match status" value="1"/>
</dbReference>
<evidence type="ECO:0000259" key="7">
    <source>
        <dbReference type="SMART" id="SM00278"/>
    </source>
</evidence>
<feature type="region of interest" description="Domain III" evidence="6">
    <location>
        <begin position="149"/>
        <end position="192"/>
    </location>
</feature>
<dbReference type="OrthoDB" id="5293449at2"/>
<dbReference type="GO" id="GO:0005737">
    <property type="term" value="C:cytoplasm"/>
    <property type="evidence" value="ECO:0007669"/>
    <property type="project" value="UniProtKB-SubCell"/>
</dbReference>
<dbReference type="EMBL" id="CP001968">
    <property type="protein sequence ID" value="ADD67273.1"/>
    <property type="molecule type" value="Genomic_DNA"/>
</dbReference>
<dbReference type="eggNOG" id="COG0632">
    <property type="taxonomic scope" value="Bacteria"/>
</dbReference>
<keyword evidence="9" id="KW-1185">Reference proteome</keyword>
<dbReference type="CDD" id="cd14332">
    <property type="entry name" value="UBA_RuvA_C"/>
    <property type="match status" value="1"/>
</dbReference>
<comment type="caution">
    <text evidence="6">Lacks conserved residue(s) required for the propagation of feature annotation.</text>
</comment>
<feature type="region of interest" description="Domain I" evidence="6">
    <location>
        <begin position="1"/>
        <end position="64"/>
    </location>
</feature>
<comment type="function">
    <text evidence="6">The RuvA-RuvB-RuvC complex processes Holliday junction (HJ) DNA during genetic recombination and DNA repair, while the RuvA-RuvB complex plays an important role in the rescue of blocked DNA replication forks via replication fork reversal (RFR). RuvA specifically binds to HJ cruciform DNA, conferring on it an open structure. The RuvB hexamer acts as an ATP-dependent pump, pulling dsDNA into and through the RuvAB complex. HJ branch migration allows RuvC to scan DNA until it finds its consensus sequence, where it cleaves and resolves the cruciform DNA.</text>
</comment>
<sequence length="192" mass="20826">MIYSVRGILIEKNPANAVIDTGAVAFEMSISASTYQQLPETGQKAHVYTHFVMREDGVYLYGFSKMEEKKLFLLLITISKVGPKLALAILSGMDVNKFMNAVMNSEIGLISTIPGIGKKTAERIVVELRDKFGSMSVSTGDEPVAGGAEDVVSALLNLGYSRADCQKAVNKIYKTDSGFEELFKGALKELSS</sequence>
<dbReference type="Gene3D" id="1.10.8.10">
    <property type="entry name" value="DNA helicase RuvA subunit, C-terminal domain"/>
    <property type="match status" value="1"/>
</dbReference>
<dbReference type="SUPFAM" id="SSF47781">
    <property type="entry name" value="RuvA domain 2-like"/>
    <property type="match status" value="1"/>
</dbReference>
<dbReference type="Proteomes" id="UP000002012">
    <property type="component" value="Chromosome"/>
</dbReference>
<feature type="domain" description="Helix-hairpin-helix DNA-binding motif class 1" evidence="7">
    <location>
        <begin position="108"/>
        <end position="127"/>
    </location>
</feature>
<dbReference type="GO" id="GO:0006281">
    <property type="term" value="P:DNA repair"/>
    <property type="evidence" value="ECO:0007669"/>
    <property type="project" value="UniProtKB-UniRule"/>
</dbReference>
<accession>D4H3W2</accession>
<dbReference type="SMART" id="SM00278">
    <property type="entry name" value="HhH1"/>
    <property type="match status" value="2"/>
</dbReference>
<dbReference type="Pfam" id="PF07499">
    <property type="entry name" value="RuvA_C"/>
    <property type="match status" value="1"/>
</dbReference>
<dbReference type="Gene3D" id="1.10.150.20">
    <property type="entry name" value="5' to 3' exonuclease, C-terminal subdomain"/>
    <property type="match status" value="1"/>
</dbReference>
<dbReference type="InterPro" id="IPR011114">
    <property type="entry name" value="RuvA_C"/>
</dbReference>
<dbReference type="HOGENOM" id="CLU_087936_0_0_0"/>
<evidence type="ECO:0000256" key="1">
    <source>
        <dbReference type="ARBA" id="ARBA00022490"/>
    </source>
</evidence>
<keyword evidence="8" id="KW-0547">Nucleotide-binding</keyword>
<dbReference type="PaxDb" id="522772-Dacet_0475"/>
<dbReference type="InterPro" id="IPR013849">
    <property type="entry name" value="DNA_helicase_Holl-junc_RuvA_I"/>
</dbReference>
<dbReference type="HAMAP" id="MF_00031">
    <property type="entry name" value="DNA_HJ_migration_RuvA"/>
    <property type="match status" value="1"/>
</dbReference>
<dbReference type="GO" id="GO:0009379">
    <property type="term" value="C:Holliday junction helicase complex"/>
    <property type="evidence" value="ECO:0007669"/>
    <property type="project" value="InterPro"/>
</dbReference>
<dbReference type="InterPro" id="IPR012340">
    <property type="entry name" value="NA-bd_OB-fold"/>
</dbReference>
<proteinExistence type="inferred from homology"/>
<dbReference type="KEGG" id="dap:Dacet_0475"/>
<evidence type="ECO:0000313" key="8">
    <source>
        <dbReference type="EMBL" id="ADD67273.1"/>
    </source>
</evidence>
<comment type="domain">
    <text evidence="6">Has three domains with a flexible linker between the domains II and III and assumes an 'L' shape. Domain III is highly mobile and contacts RuvB.</text>
</comment>
<keyword evidence="8" id="KW-0347">Helicase</keyword>
<dbReference type="InterPro" id="IPR000085">
    <property type="entry name" value="RuvA"/>
</dbReference>
<dbReference type="InterPro" id="IPR003583">
    <property type="entry name" value="Hlx-hairpin-Hlx_DNA-bd_motif"/>
</dbReference>
<dbReference type="Gene3D" id="2.40.50.140">
    <property type="entry name" value="Nucleic acid-binding proteins"/>
    <property type="match status" value="1"/>
</dbReference>
<evidence type="ECO:0000256" key="5">
    <source>
        <dbReference type="ARBA" id="ARBA00023204"/>
    </source>
</evidence>
<dbReference type="Pfam" id="PF14520">
    <property type="entry name" value="HHH_5"/>
    <property type="match status" value="1"/>
</dbReference>
<dbReference type="AlphaFoldDB" id="D4H3W2"/>
<keyword evidence="3 6" id="KW-0238">DNA-binding</keyword>
<keyword evidence="2 6" id="KW-0227">DNA damage</keyword>
<keyword evidence="8" id="KW-0067">ATP-binding</keyword>
<keyword evidence="5 6" id="KW-0234">DNA repair</keyword>
<evidence type="ECO:0000256" key="3">
    <source>
        <dbReference type="ARBA" id="ARBA00023125"/>
    </source>
</evidence>